<name>A0A3A3AAN2_9EURO</name>
<dbReference type="InterPro" id="IPR058348">
    <property type="entry name" value="DUF8035"/>
</dbReference>
<reference evidence="4" key="1">
    <citation type="submission" date="2017-02" db="EMBL/GenBank/DDBJ databases">
        <authorList>
            <person name="Tafer H."/>
            <person name="Lopandic K."/>
        </authorList>
    </citation>
    <scope>NUCLEOTIDE SEQUENCE [LARGE SCALE GENOMIC DNA]</scope>
    <source>
        <strain evidence="4">CBS 366.77</strain>
    </source>
</reference>
<evidence type="ECO:0000313" key="4">
    <source>
        <dbReference type="Proteomes" id="UP000266188"/>
    </source>
</evidence>
<accession>A0A3A3AAN2</accession>
<dbReference type="STRING" id="2070753.A0A3A3AAN2"/>
<feature type="compositionally biased region" description="Basic and acidic residues" evidence="1">
    <location>
        <begin position="16"/>
        <end position="33"/>
    </location>
</feature>
<dbReference type="AlphaFoldDB" id="A0A3A3AAN2"/>
<feature type="domain" description="DUF8035" evidence="2">
    <location>
        <begin position="205"/>
        <end position="259"/>
    </location>
</feature>
<dbReference type="EMBL" id="MVGC01000010">
    <property type="protein sequence ID" value="RJE27045.1"/>
    <property type="molecule type" value="Genomic_DNA"/>
</dbReference>
<feature type="region of interest" description="Disordered" evidence="1">
    <location>
        <begin position="307"/>
        <end position="342"/>
    </location>
</feature>
<feature type="region of interest" description="Disordered" evidence="1">
    <location>
        <begin position="87"/>
        <end position="108"/>
    </location>
</feature>
<evidence type="ECO:0000259" key="2">
    <source>
        <dbReference type="Pfam" id="PF26118"/>
    </source>
</evidence>
<evidence type="ECO:0000313" key="3">
    <source>
        <dbReference type="EMBL" id="RJE27045.1"/>
    </source>
</evidence>
<feature type="region of interest" description="Disordered" evidence="1">
    <location>
        <begin position="1"/>
        <end position="46"/>
    </location>
</feature>
<comment type="caution">
    <text evidence="3">The sequence shown here is derived from an EMBL/GenBank/DDBJ whole genome shotgun (WGS) entry which is preliminary data.</text>
</comment>
<sequence length="444" mass="53162">MARYDDYTSSATLESDPVRWDADRFSREREGRRRGPPVAERARQAEDERFEFRLRENDRYGPPARRPERIYEDDHLVRAAGPLVAYDHRRVESPPPRPRLLRRQSSLDTFDRVPTRKLDEYYSREYAPRAAPLRRPSRRQSPRPRRERDYYEEIRIAEPEYYGDEEYRGFLEHERLPRRRSRSRGDGRFHDRIVEEVELEKPYPRKGKTRIPKRLVHTRAIIELGYPFIEEDDMIILLKALSKEQIDEVITVSREIRRRTESMNHVKCFKSSKTDNSPARIMRTSPSPSPVRERPRERIVEPVEMDYHSPQSSHDTLLIAPSPRHRSHSRHRSRSRHHRDVSETDIVETVTRPRPRSVSYHSADRRVSSPLRIVDRHDDWAESDRVRAGPLAIIARPRDEEDLGYDLIRDTEIRDSLGDREKIHEVRRERRGKVFLVRKKRLRY</sequence>
<feature type="compositionally biased region" description="Basic residues" evidence="1">
    <location>
        <begin position="323"/>
        <end position="339"/>
    </location>
</feature>
<proteinExistence type="predicted"/>
<organism evidence="3 4">
    <name type="scientific">Aspergillus sclerotialis</name>
    <dbReference type="NCBI Taxonomy" id="2070753"/>
    <lineage>
        <taxon>Eukaryota</taxon>
        <taxon>Fungi</taxon>
        <taxon>Dikarya</taxon>
        <taxon>Ascomycota</taxon>
        <taxon>Pezizomycotina</taxon>
        <taxon>Eurotiomycetes</taxon>
        <taxon>Eurotiomycetidae</taxon>
        <taxon>Eurotiales</taxon>
        <taxon>Aspergillaceae</taxon>
        <taxon>Aspergillus</taxon>
        <taxon>Aspergillus subgen. Polypaecilum</taxon>
    </lineage>
</organism>
<evidence type="ECO:0000256" key="1">
    <source>
        <dbReference type="SAM" id="MobiDB-lite"/>
    </source>
</evidence>
<feature type="region of interest" description="Disordered" evidence="1">
    <location>
        <begin position="270"/>
        <end position="295"/>
    </location>
</feature>
<dbReference type="Proteomes" id="UP000266188">
    <property type="component" value="Unassembled WGS sequence"/>
</dbReference>
<gene>
    <name evidence="3" type="ORF">PHISCL_00630</name>
</gene>
<dbReference type="Pfam" id="PF26118">
    <property type="entry name" value="DUF8035"/>
    <property type="match status" value="1"/>
</dbReference>
<keyword evidence="4" id="KW-1185">Reference proteome</keyword>
<dbReference type="OrthoDB" id="5549748at2759"/>
<protein>
    <recommendedName>
        <fullName evidence="2">DUF8035 domain-containing protein</fullName>
    </recommendedName>
</protein>